<evidence type="ECO:0000313" key="2">
    <source>
        <dbReference type="EMBL" id="QYR53138.1"/>
    </source>
</evidence>
<accession>A0ABX8WQN5</accession>
<reference evidence="2 3" key="1">
    <citation type="submission" date="2021-08" db="EMBL/GenBank/DDBJ databases">
        <title>Lysobacter sp. strain CJ11 Genome sequencing and assembly.</title>
        <authorList>
            <person name="Kim I."/>
        </authorList>
    </citation>
    <scope>NUCLEOTIDE SEQUENCE [LARGE SCALE GENOMIC DNA]</scope>
    <source>
        <strain evidence="2 3">CJ11</strain>
    </source>
</reference>
<organism evidence="2 3">
    <name type="scientific">Lysobacter soyae</name>
    <dbReference type="NCBI Taxonomy" id="2764185"/>
    <lineage>
        <taxon>Bacteria</taxon>
        <taxon>Pseudomonadati</taxon>
        <taxon>Pseudomonadota</taxon>
        <taxon>Gammaproteobacteria</taxon>
        <taxon>Lysobacterales</taxon>
        <taxon>Lysobacteraceae</taxon>
        <taxon>Lysobacter</taxon>
    </lineage>
</organism>
<dbReference type="Pfam" id="PF00300">
    <property type="entry name" value="His_Phos_1"/>
    <property type="match status" value="1"/>
</dbReference>
<dbReference type="RefSeq" id="WP_220379956.1">
    <property type="nucleotide sequence ID" value="NZ_CP080544.1"/>
</dbReference>
<evidence type="ECO:0000256" key="1">
    <source>
        <dbReference type="ARBA" id="ARBA00022801"/>
    </source>
</evidence>
<proteinExistence type="predicted"/>
<gene>
    <name evidence="2" type="ORF">H8L67_01030</name>
</gene>
<dbReference type="CDD" id="cd07067">
    <property type="entry name" value="HP_PGM_like"/>
    <property type="match status" value="1"/>
</dbReference>
<sequence>MFELVLIRHAHAKSAEGDETDMERALSNPGQVEAWTTGAWLHARRSPPERVLCSPARRTRETMEAIMRSMGPLPMRLEPSIYEASTGELITLVDGNRDADAVWLVGHNPGLEQLVALLSEGRTGDYRGMSPGSVAVLHFPKDAAIEPGVATLVDFWSP</sequence>
<keyword evidence="3" id="KW-1185">Reference proteome</keyword>
<protein>
    <submittedName>
        <fullName evidence="2">Histidine phosphatase family protein</fullName>
    </submittedName>
</protein>
<dbReference type="InterPro" id="IPR013078">
    <property type="entry name" value="His_Pase_superF_clade-1"/>
</dbReference>
<dbReference type="InterPro" id="IPR029033">
    <property type="entry name" value="His_PPase_superfam"/>
</dbReference>
<dbReference type="InterPro" id="IPR051021">
    <property type="entry name" value="Mito_Ser/Thr_phosphatase"/>
</dbReference>
<dbReference type="Gene3D" id="3.40.50.1240">
    <property type="entry name" value="Phosphoglycerate mutase-like"/>
    <property type="match status" value="1"/>
</dbReference>
<dbReference type="PANTHER" id="PTHR20935">
    <property type="entry name" value="PHOSPHOGLYCERATE MUTASE-RELATED"/>
    <property type="match status" value="1"/>
</dbReference>
<keyword evidence="1" id="KW-0378">Hydrolase</keyword>
<evidence type="ECO:0000313" key="3">
    <source>
        <dbReference type="Proteomes" id="UP000824755"/>
    </source>
</evidence>
<dbReference type="PANTHER" id="PTHR20935:SF1">
    <property type="entry name" value="SLL1549 PROTEIN"/>
    <property type="match status" value="1"/>
</dbReference>
<dbReference type="SUPFAM" id="SSF53254">
    <property type="entry name" value="Phosphoglycerate mutase-like"/>
    <property type="match status" value="1"/>
</dbReference>
<dbReference type="Proteomes" id="UP000824755">
    <property type="component" value="Chromosome"/>
</dbReference>
<dbReference type="EMBL" id="CP080544">
    <property type="protein sequence ID" value="QYR53138.1"/>
    <property type="molecule type" value="Genomic_DNA"/>
</dbReference>
<name>A0ABX8WQN5_9GAMM</name>